<dbReference type="SMART" id="SM01026">
    <property type="entry name" value="Beach"/>
    <property type="match status" value="1"/>
</dbReference>
<evidence type="ECO:0000259" key="11">
    <source>
        <dbReference type="PROSITE" id="PS51783"/>
    </source>
</evidence>
<feature type="compositionally biased region" description="Low complexity" evidence="8">
    <location>
        <begin position="13"/>
        <end position="25"/>
    </location>
</feature>
<feature type="domain" description="FYVE-type" evidence="9">
    <location>
        <begin position="3413"/>
        <end position="3473"/>
    </location>
</feature>
<keyword evidence="2" id="KW-0479">Metal-binding</keyword>
<reference evidence="12" key="1">
    <citation type="submission" date="2022-07" db="EMBL/GenBank/DDBJ databases">
        <authorList>
            <person name="Trinca V."/>
            <person name="Uliana J.V.C."/>
            <person name="Torres T.T."/>
            <person name="Ward R.J."/>
            <person name="Monesi N."/>
        </authorList>
    </citation>
    <scope>NUCLEOTIDE SEQUENCE</scope>
    <source>
        <strain evidence="12">HSMRA1968</strain>
        <tissue evidence="12">Whole embryos</tissue>
    </source>
</reference>
<dbReference type="InterPro" id="IPR015943">
    <property type="entry name" value="WD40/YVTN_repeat-like_dom_sf"/>
</dbReference>
<dbReference type="Pfam" id="PF01363">
    <property type="entry name" value="FYVE"/>
    <property type="match status" value="1"/>
</dbReference>
<dbReference type="InterPro" id="IPR011993">
    <property type="entry name" value="PH-like_dom_sf"/>
</dbReference>
<keyword evidence="4 6" id="KW-0863">Zinc-finger</keyword>
<dbReference type="OrthoDB" id="10018316at2759"/>
<dbReference type="SUPFAM" id="SSF50729">
    <property type="entry name" value="PH domain-like"/>
    <property type="match status" value="1"/>
</dbReference>
<protein>
    <submittedName>
        <fullName evidence="12">WD repeat and FYVE domain-containing protein 3</fullName>
    </submittedName>
</protein>
<feature type="domain" description="BEACH-type PH" evidence="11">
    <location>
        <begin position="2425"/>
        <end position="2550"/>
    </location>
</feature>
<dbReference type="Gene3D" id="2.30.29.30">
    <property type="entry name" value="Pleckstrin-homology domain (PH domain)/Phosphotyrosine-binding domain (PTB)"/>
    <property type="match status" value="1"/>
</dbReference>
<dbReference type="InterPro" id="IPR019775">
    <property type="entry name" value="WD40_repeat_CS"/>
</dbReference>
<dbReference type="PANTHER" id="PTHR46108:SF4">
    <property type="entry name" value="BLUE CHEESE"/>
    <property type="match status" value="1"/>
</dbReference>
<dbReference type="InterPro" id="IPR011989">
    <property type="entry name" value="ARM-like"/>
</dbReference>
<organism evidence="12 13">
    <name type="scientific">Pseudolycoriella hygida</name>
    <dbReference type="NCBI Taxonomy" id="35572"/>
    <lineage>
        <taxon>Eukaryota</taxon>
        <taxon>Metazoa</taxon>
        <taxon>Ecdysozoa</taxon>
        <taxon>Arthropoda</taxon>
        <taxon>Hexapoda</taxon>
        <taxon>Insecta</taxon>
        <taxon>Pterygota</taxon>
        <taxon>Neoptera</taxon>
        <taxon>Endopterygota</taxon>
        <taxon>Diptera</taxon>
        <taxon>Nematocera</taxon>
        <taxon>Sciaroidea</taxon>
        <taxon>Sciaridae</taxon>
        <taxon>Pseudolycoriella</taxon>
    </lineage>
</organism>
<dbReference type="InterPro" id="IPR016024">
    <property type="entry name" value="ARM-type_fold"/>
</dbReference>
<proteinExistence type="predicted"/>
<comment type="caution">
    <text evidence="12">The sequence shown here is derived from an EMBL/GenBank/DDBJ whole genome shotgun (WGS) entry which is preliminary data.</text>
</comment>
<dbReference type="Gene3D" id="2.130.10.10">
    <property type="entry name" value="YVTN repeat-like/Quinoprotein amine dehydrogenase"/>
    <property type="match status" value="1"/>
</dbReference>
<evidence type="ECO:0000256" key="3">
    <source>
        <dbReference type="ARBA" id="ARBA00022737"/>
    </source>
</evidence>
<dbReference type="CDD" id="cd01201">
    <property type="entry name" value="PH_BEACH"/>
    <property type="match status" value="1"/>
</dbReference>
<keyword evidence="5" id="KW-0862">Zinc</keyword>
<dbReference type="SUPFAM" id="SSF57903">
    <property type="entry name" value="FYVE/PHD zinc finger"/>
    <property type="match status" value="1"/>
</dbReference>
<feature type="domain" description="BEACH" evidence="10">
    <location>
        <begin position="2578"/>
        <end position="2871"/>
    </location>
</feature>
<dbReference type="PROSITE" id="PS50082">
    <property type="entry name" value="WD_REPEATS_2"/>
    <property type="match status" value="2"/>
</dbReference>
<evidence type="ECO:0000313" key="12">
    <source>
        <dbReference type="EMBL" id="KAJ6650082.1"/>
    </source>
</evidence>
<evidence type="ECO:0000256" key="4">
    <source>
        <dbReference type="ARBA" id="ARBA00022771"/>
    </source>
</evidence>
<dbReference type="SMART" id="SM00064">
    <property type="entry name" value="FYVE"/>
    <property type="match status" value="1"/>
</dbReference>
<dbReference type="Pfam" id="PF14844">
    <property type="entry name" value="PH_BEACH"/>
    <property type="match status" value="1"/>
</dbReference>
<dbReference type="EMBL" id="WJQU01000001">
    <property type="protein sequence ID" value="KAJ6650082.1"/>
    <property type="molecule type" value="Genomic_DNA"/>
</dbReference>
<sequence>MNIMQKLRGRPGSGESSAESSTGDSESPHTKLGLMHLKKLFNEYSHPNEPFSESERDFKLYNMLPLFCKVFGTSHATDMNEKFWDILAFAQQISKLMVSEIRRRASNQSTEAASIAIVKFLEIDNCEESSNGWMLLSALNLLAAGDASIIQVMTTASVPSTLVKCLYLFFDLPEIPEAEADINDGSDFTPRERRILLQKIFVQVLVRLCSHPYPAEELARMDDLTLLFSAITSQCPSNNDIWRKSAAEVLTTLSRHGLSEPVVNYIHSKGCIALCIDNMQRVPNLRPLEIVEMFVAVFCFLKDSSEVSQVLMDDFRINQGYIFLIDFLMKLEQERLRNAESQATLRNLVLMIASLCMCGYVELRPSQNQTNSLFQMQGFQMPQTSSRGTSVRNIHAFQVLQTVFLKTSSTTLCCTILDAISSVYHSDNANYFILETQGTLSQFIEKIHTKSAAVQEKLFELLEFIVFQLNFVPCKELISLSILLKSNHSISCSILCMKTLLNILRHNSVFKDVYREVGILEVFVTCLNKYSAFLQSHAIVASGSHDFDIDNLTEIDNDPNELLGKHVIEALTQLIQQSNSNSNVFRESGGAKCVHEMVKIRHCRTYVLSMIRELMLSTGGEDDMLSVLNTMHSAPANDVELKIQILKMLLGCLRDSHRTRTIFRKVGGFVYVTSVFVSLDGKLGDNKLDKNDLQNSEILRLLHIVCQTLATAMRFEPANAKFFQQEICSTSLCDTLRLLGCFGLTTQLEDIQIELSDSDELQQNYHRIFTGNFLKPEFSEDIPVSLTFICLIYRFLYDIALDNFDKPNLSGIINITSPNLSTQTNAKRQTKSDPRSVVSTLNLTQPLPEPLIVHPGIVICMLQLLPSVEHMEEPQKALSLQIYLAEVVKSLVRSERNQQIMCEAGLAGHLLNVGRVALSEEKNALHVALQYILERLAAQALQPTELREFLRLSSPLCCESPNLIQPYKPGGPVPLTRIKTLVSMTTPRDFRAHGSCTLPPFVEMDMTAEGFGCLYLPSIAPQSPNSVNNLDSAVIGGIGNQDRLFPPQTGLTYSTWFCVDKFSDPRTDPHCVRLLTIIRTVNNAREDNLVCLTVLLSARDKAIIVSTQETLVPHNVGEWEPEGTGDSSARIWCPDLLHEGQWHHLAIVLNRAVLKNSSFSLFLDGHHMHTQKLHYISQNPGAGSTSLSVASSVYSFIGTPPAWRRYSRLCWKQGVCHLIEDIISPQMVSTIFALGPHYMGSLQAPQFGKQSEPVTPLVSEERVVFGLNAKAMSQLTLAKIRKVYSKADNKSIAKQLGMSSHENATPIRILHNSAGHLAGPSRTLGGVVVGYLGVRVFSPHPVSTMMDTVGGCNVLLGIIAMAQDVESLYAGVKALTCVVRSNRAAQSEMNRKRSYQTLAMFFKKKRNLLNSHILHLTFSLVGTVNSGQESSAIPNVTAFQDMLCDLEIWHGAPNGLLRSLLEHLLELASESSEKRSNIRIMRELQLVAKFLHLITEIYDPGTREILFSLLTILLGGQPRHSDLLLFGQFIVAKMPQSLTDNEKGITWTNVSYNPADDLKDDQQQHQRNTLVRRILLRNRCLTLLHGLLFTNRNTVNNIICDDISRILGLDWVLLFMQPQVHSTTVILGLRILVVLCASETLISRFRDGSQNGGYLRYTEYISQNNNLVLGQPQLGAAPANAAASVVQVQPGVQLPAQMASEVHTAVLHIPGFQYLEWLLPYHLDTPEIYFLLTALIMGQPVKLLGTDHTKLDLDRVWAFLWGAPVAHTPVGSVAPKVNLCSEAVCVLLAMVRTLVHTEDMFDWMASHPITIVQTLFSLYHNLPDFMSVIMSAEVINALAAVLFPIVNKDELESEPNSGGSTPEDNSNSGIIVTKPVTQLTDNSVRKFIIDFLRVVVVDSLSLSLTGKSAPVIDLVLDSSPENSEISKQITFQTEIISALMDHLLAADVLVGEQAALPIVPLLQSHVQNISPNVFYLTARVVDKMWQGCLSKDPHEVFDFIIKLIGQAKRRSSSLSLEQLHHSLNRIILYLLSRPTESVAEQMAVLEALHKLTTNRLLIFGAGNHELDFIGCLTYCLLQLTADLKIALDVNTTNRNTTWHVNPTSEEIETRDDFLNQHQGRNLIVGAAYRVWEELYVCKKPAIEEVFKVTLTTPAANAKAPSLTTTREQVIDLATKLWCNYVELERKSSYRVPWELQNQIQSKIQKVTGGLTRLASRTKVKKDEFVKTKSQVAKRKALQWTCMNVGLIKDLWDMKCIQHIQMTQHTHRYVCQDWLQSERELIRERGLWGPVKNNTLDKWLLDSTEGPHRMRKKTMKNDQFYLQYPYRPELELADNRQLKYKVATSFDSKLYFTYCQLPPRVLCEPDLVLETSKSTENGDAISPVQTPTEHPPTISRAQSEPGEEMDEEEDEVSLVSDNQTLIRMLEEHEKISHMFRCARIQGLDTTEGLLLFGKEYCYVVDGFTLVKNREIRDIDSLPVGTYDPIVPNPGSPRRSITMRQCSKFSYEDIREVHKRRYLLQPIALEVFSGDGRNYLLSFPRKVRNKVYQRFMATATAIADSAQQSVAGQKRGASVEQTSGIFSSLIGETSVTQRWVRGEISNFQYLMHLNTLAGRSYNDLMQYPVFPWILADYDSEELDLTNPKTFRDFAKPMGAQSADRLEQFQKRYKEWDDPHGETPPYHYGTHYSSAMIVCSYLVRLEPFTQHFLRLQGGHFDLADRMFHSIKEAWMSASKLNMADVKELIPEFFYLPEFLANSNNFDLGSKQNGECLGHCILPPWSKQDTREFIRVHRQALECDYVSQHLHQWIDLIFGYKQLGSAAVDAVNVFHHLFYEGNVDIYNIDDPLKKNATIGFINNFGQIPKQLFKKPHPCKKMQSNRNTITDSGPLITTGNVTQVDKLFFHNLDNLKPSQQPIKELKGPVGQIIHPDKTVLAVEQNKVMMAPSFTRYIAWGFADHSLRIGMYDSDRALFVCEAAAQNSGEILACACPNARTIVTAGTSSVVTIWEFDSRRKTLYVKHSLHGHTDAVTCLAASPAYNVIVSGSKDGTAIVWDMSRFIFVRQLRDHVGLVASVSINDLTGDIATSSSTWLHVWSPNGDPLAIVNTSVGSADRMQQILCVAFSSTREWDQQNVIITGSTDGVVRMWSLEMVQVPIMDEVTEEKSICNKPDVVEKSTKKVDLMKQMSISTSDGNELQKSGSESSISEACDSVKETSKRFESERDDCSDKEETVDQKISKTNELDVPNCAMSKRGSLTSAMSLHELKHEPSVDKEKITRCSTHNEVNENCPNCKSDVDTRATCADNEETVKGRGIRPSKSDTSLTDSFVIVDNEYSKKKNQNLLRDGFKWQRQLVFRSKLTMHTAYDRKDNTEPASITALAVSKDHKTLYVGDARGRVFSWSVTEQPGRGMADHWLKDEGADQCVGCHVKFTLYERKHHCRNCGQVFCNKCSRFESEISRLRILKPVRVCQSCFATLRHHSSGD</sequence>
<name>A0A9Q0NHE5_9DIPT</name>
<dbReference type="InterPro" id="IPR000409">
    <property type="entry name" value="BEACH_dom"/>
</dbReference>
<dbReference type="PROSITE" id="PS00678">
    <property type="entry name" value="WD_REPEATS_1"/>
    <property type="match status" value="1"/>
</dbReference>
<feature type="compositionally biased region" description="Polar residues" evidence="8">
    <location>
        <begin position="3183"/>
        <end position="3202"/>
    </location>
</feature>
<keyword evidence="13" id="KW-1185">Reference proteome</keyword>
<evidence type="ECO:0000313" key="13">
    <source>
        <dbReference type="Proteomes" id="UP001151699"/>
    </source>
</evidence>
<evidence type="ECO:0000259" key="9">
    <source>
        <dbReference type="PROSITE" id="PS50178"/>
    </source>
</evidence>
<dbReference type="PROSITE" id="PS50178">
    <property type="entry name" value="ZF_FYVE"/>
    <property type="match status" value="1"/>
</dbReference>
<gene>
    <name evidence="12" type="primary">WDFY3</name>
    <name evidence="12" type="ORF">Bhyg_05325</name>
</gene>
<dbReference type="InterPro" id="IPR036372">
    <property type="entry name" value="BEACH_dom_sf"/>
</dbReference>
<evidence type="ECO:0000256" key="5">
    <source>
        <dbReference type="ARBA" id="ARBA00022833"/>
    </source>
</evidence>
<dbReference type="InterPro" id="IPR001680">
    <property type="entry name" value="WD40_rpt"/>
</dbReference>
<evidence type="ECO:0000256" key="6">
    <source>
        <dbReference type="PROSITE-ProRule" id="PRU00091"/>
    </source>
</evidence>
<dbReference type="PROSITE" id="PS51783">
    <property type="entry name" value="PH_BEACH"/>
    <property type="match status" value="1"/>
</dbReference>
<evidence type="ECO:0000256" key="2">
    <source>
        <dbReference type="ARBA" id="ARBA00022723"/>
    </source>
</evidence>
<keyword evidence="1 7" id="KW-0853">WD repeat</keyword>
<dbReference type="Pfam" id="PF23295">
    <property type="entry name" value="Arm_4"/>
    <property type="match status" value="1"/>
</dbReference>
<dbReference type="Gene3D" id="1.25.10.10">
    <property type="entry name" value="Leucine-rich Repeat Variant"/>
    <property type="match status" value="1"/>
</dbReference>
<dbReference type="SUPFAM" id="SSF48371">
    <property type="entry name" value="ARM repeat"/>
    <property type="match status" value="1"/>
</dbReference>
<dbReference type="CDD" id="cd15719">
    <property type="entry name" value="FYVE_WDFY3"/>
    <property type="match status" value="1"/>
</dbReference>
<feature type="compositionally biased region" description="Polar residues" evidence="8">
    <location>
        <begin position="2373"/>
        <end position="2387"/>
    </location>
</feature>
<dbReference type="FunFam" id="1.10.1540.10:FF:000002">
    <property type="entry name" value="WD repeat and FYVE domain containing 3"/>
    <property type="match status" value="1"/>
</dbReference>
<dbReference type="InterPro" id="IPR023362">
    <property type="entry name" value="PH-BEACH_dom"/>
</dbReference>
<feature type="repeat" description="WD" evidence="7">
    <location>
        <begin position="3129"/>
        <end position="3146"/>
    </location>
</feature>
<dbReference type="PANTHER" id="PTHR46108">
    <property type="entry name" value="BLUE CHEESE"/>
    <property type="match status" value="1"/>
</dbReference>
<dbReference type="PROSITE" id="PS50294">
    <property type="entry name" value="WD_REPEATS_REGION"/>
    <property type="match status" value="1"/>
</dbReference>
<dbReference type="InterPro" id="IPR017455">
    <property type="entry name" value="Znf_FYVE-rel"/>
</dbReference>
<feature type="region of interest" description="Disordered" evidence="8">
    <location>
        <begin position="1"/>
        <end position="30"/>
    </location>
</feature>
<dbReference type="InterPro" id="IPR013083">
    <property type="entry name" value="Znf_RING/FYVE/PHD"/>
</dbReference>
<feature type="compositionally biased region" description="Basic and acidic residues" evidence="8">
    <location>
        <begin position="3206"/>
        <end position="3231"/>
    </location>
</feature>
<dbReference type="InterPro" id="IPR011011">
    <property type="entry name" value="Znf_FYVE_PHD"/>
</dbReference>
<feature type="region of interest" description="Disordered" evidence="8">
    <location>
        <begin position="2373"/>
        <end position="2407"/>
    </location>
</feature>
<dbReference type="Gene3D" id="1.10.1540.10">
    <property type="entry name" value="BEACH domain"/>
    <property type="match status" value="1"/>
</dbReference>
<dbReference type="Pfam" id="PF00400">
    <property type="entry name" value="WD40"/>
    <property type="match status" value="2"/>
</dbReference>
<evidence type="ECO:0000256" key="1">
    <source>
        <dbReference type="ARBA" id="ARBA00022574"/>
    </source>
</evidence>
<dbReference type="InterPro" id="IPR051944">
    <property type="entry name" value="BEACH_domain_protein"/>
</dbReference>
<keyword evidence="3" id="KW-0677">Repeat</keyword>
<dbReference type="PROSITE" id="PS50197">
    <property type="entry name" value="BEACH"/>
    <property type="match status" value="1"/>
</dbReference>
<dbReference type="GO" id="GO:0008270">
    <property type="term" value="F:zinc ion binding"/>
    <property type="evidence" value="ECO:0007669"/>
    <property type="project" value="UniProtKB-KW"/>
</dbReference>
<dbReference type="InterPro" id="IPR013320">
    <property type="entry name" value="ConA-like_dom_sf"/>
</dbReference>
<dbReference type="Pfam" id="PF02138">
    <property type="entry name" value="Beach"/>
    <property type="match status" value="1"/>
</dbReference>
<dbReference type="InterPro" id="IPR000306">
    <property type="entry name" value="Znf_FYVE"/>
</dbReference>
<dbReference type="SMART" id="SM00320">
    <property type="entry name" value="WD40"/>
    <property type="match status" value="5"/>
</dbReference>
<dbReference type="Gene3D" id="3.30.40.10">
    <property type="entry name" value="Zinc/RING finger domain, C3HC4 (zinc finger)"/>
    <property type="match status" value="1"/>
</dbReference>
<feature type="repeat" description="WD" evidence="7">
    <location>
        <begin position="3019"/>
        <end position="3053"/>
    </location>
</feature>
<dbReference type="Proteomes" id="UP001151699">
    <property type="component" value="Chromosome A"/>
</dbReference>
<dbReference type="InterPro" id="IPR036322">
    <property type="entry name" value="WD40_repeat_dom_sf"/>
</dbReference>
<dbReference type="SUPFAM" id="SSF50978">
    <property type="entry name" value="WD40 repeat-like"/>
    <property type="match status" value="1"/>
</dbReference>
<feature type="region of interest" description="Disordered" evidence="8">
    <location>
        <begin position="3183"/>
        <end position="3231"/>
    </location>
</feature>
<dbReference type="CDD" id="cd06071">
    <property type="entry name" value="Beach"/>
    <property type="match status" value="1"/>
</dbReference>
<dbReference type="InterPro" id="IPR056252">
    <property type="entry name" value="Alfy-like_Arm-like"/>
</dbReference>
<dbReference type="SUPFAM" id="SSF81837">
    <property type="entry name" value="BEACH domain"/>
    <property type="match status" value="1"/>
</dbReference>
<evidence type="ECO:0000256" key="7">
    <source>
        <dbReference type="PROSITE-ProRule" id="PRU00221"/>
    </source>
</evidence>
<evidence type="ECO:0000256" key="8">
    <source>
        <dbReference type="SAM" id="MobiDB-lite"/>
    </source>
</evidence>
<dbReference type="SUPFAM" id="SSF49899">
    <property type="entry name" value="Concanavalin A-like lectins/glucanases"/>
    <property type="match status" value="1"/>
</dbReference>
<accession>A0A9Q0NHE5</accession>
<evidence type="ECO:0000259" key="10">
    <source>
        <dbReference type="PROSITE" id="PS50197"/>
    </source>
</evidence>